<gene>
    <name evidence="3" type="ORF">GA0070622_1225</name>
</gene>
<keyword evidence="2" id="KW-0812">Transmembrane</keyword>
<accession>A0A1A9B435</accession>
<dbReference type="STRING" id="946078.GA0070622_1225"/>
<dbReference type="EMBL" id="FLRH01000003">
    <property type="protein sequence ID" value="SBT64255.1"/>
    <property type="molecule type" value="Genomic_DNA"/>
</dbReference>
<dbReference type="Proteomes" id="UP000199558">
    <property type="component" value="Unassembled WGS sequence"/>
</dbReference>
<keyword evidence="2" id="KW-0472">Membrane</keyword>
<evidence type="ECO:0000313" key="3">
    <source>
        <dbReference type="EMBL" id="SBT64255.1"/>
    </source>
</evidence>
<evidence type="ECO:0000313" key="4">
    <source>
        <dbReference type="Proteomes" id="UP000199558"/>
    </source>
</evidence>
<sequence>MASILAGLRASAGEVAGLVLVVALVALVAWWGRRQEVRRADERRARAEARRRPPALDPAECGLPVDPWPHAEDHDVDRLTRSEIHVAVSR</sequence>
<feature type="transmembrane region" description="Helical" evidence="2">
    <location>
        <begin position="15"/>
        <end position="32"/>
    </location>
</feature>
<name>A0A1A9B435_9ACTN</name>
<evidence type="ECO:0000256" key="1">
    <source>
        <dbReference type="SAM" id="MobiDB-lite"/>
    </source>
</evidence>
<reference evidence="4" key="1">
    <citation type="submission" date="2016-06" db="EMBL/GenBank/DDBJ databases">
        <authorList>
            <person name="Varghese N."/>
            <person name="Submissions Spin"/>
        </authorList>
    </citation>
    <scope>NUCLEOTIDE SEQUENCE [LARGE SCALE GENOMIC DNA]</scope>
    <source>
        <strain evidence="4">DSM 45794</strain>
    </source>
</reference>
<feature type="compositionally biased region" description="Basic and acidic residues" evidence="1">
    <location>
        <begin position="38"/>
        <end position="51"/>
    </location>
</feature>
<protein>
    <submittedName>
        <fullName evidence="3">Uncharacterized protein</fullName>
    </submittedName>
</protein>
<dbReference type="AlphaFoldDB" id="A0A1A9B435"/>
<organism evidence="3 4">
    <name type="scientific">Micromonospora sediminicola</name>
    <dbReference type="NCBI Taxonomy" id="946078"/>
    <lineage>
        <taxon>Bacteria</taxon>
        <taxon>Bacillati</taxon>
        <taxon>Actinomycetota</taxon>
        <taxon>Actinomycetes</taxon>
        <taxon>Micromonosporales</taxon>
        <taxon>Micromonosporaceae</taxon>
        <taxon>Micromonospora</taxon>
    </lineage>
</organism>
<keyword evidence="4" id="KW-1185">Reference proteome</keyword>
<evidence type="ECO:0000256" key="2">
    <source>
        <dbReference type="SAM" id="Phobius"/>
    </source>
</evidence>
<keyword evidence="2" id="KW-1133">Transmembrane helix</keyword>
<proteinExistence type="predicted"/>
<feature type="region of interest" description="Disordered" evidence="1">
    <location>
        <begin position="38"/>
        <end position="68"/>
    </location>
</feature>
<dbReference type="RefSeq" id="WP_141684533.1">
    <property type="nucleotide sequence ID" value="NZ_FLRH01000003.1"/>
</dbReference>